<gene>
    <name evidence="14" type="ORF">GCM10022223_46410</name>
</gene>
<dbReference type="CDD" id="cd04590">
    <property type="entry name" value="CBS_pair_CorC_HlyC_assoc"/>
    <property type="match status" value="1"/>
</dbReference>
<dbReference type="InterPro" id="IPR002550">
    <property type="entry name" value="CNNM"/>
</dbReference>
<evidence type="ECO:0000256" key="9">
    <source>
        <dbReference type="PROSITE-ProRule" id="PRU00703"/>
    </source>
</evidence>
<organism evidence="14 15">
    <name type="scientific">Kineosporia mesophila</name>
    <dbReference type="NCBI Taxonomy" id="566012"/>
    <lineage>
        <taxon>Bacteria</taxon>
        <taxon>Bacillati</taxon>
        <taxon>Actinomycetota</taxon>
        <taxon>Actinomycetes</taxon>
        <taxon>Kineosporiales</taxon>
        <taxon>Kineosporiaceae</taxon>
        <taxon>Kineosporia</taxon>
    </lineage>
</organism>
<dbReference type="InterPro" id="IPR036318">
    <property type="entry name" value="FAD-bd_PCMH-like_sf"/>
</dbReference>
<reference evidence="15" key="1">
    <citation type="journal article" date="2019" name="Int. J. Syst. Evol. Microbiol.">
        <title>The Global Catalogue of Microorganisms (GCM) 10K type strain sequencing project: providing services to taxonomists for standard genome sequencing and annotation.</title>
        <authorList>
            <consortium name="The Broad Institute Genomics Platform"/>
            <consortium name="The Broad Institute Genome Sequencing Center for Infectious Disease"/>
            <person name="Wu L."/>
            <person name="Ma J."/>
        </authorList>
    </citation>
    <scope>NUCLEOTIDE SEQUENCE [LARGE SCALE GENOMIC DNA]</scope>
    <source>
        <strain evidence="15">JCM 16902</strain>
    </source>
</reference>
<dbReference type="Pfam" id="PF00571">
    <property type="entry name" value="CBS"/>
    <property type="match status" value="2"/>
</dbReference>
<dbReference type="InterPro" id="IPR046342">
    <property type="entry name" value="CBS_dom_sf"/>
</dbReference>
<evidence type="ECO:0000256" key="10">
    <source>
        <dbReference type="PROSITE-ProRule" id="PRU01193"/>
    </source>
</evidence>
<keyword evidence="15" id="KW-1185">Reference proteome</keyword>
<dbReference type="PROSITE" id="PS51846">
    <property type="entry name" value="CNNM"/>
    <property type="match status" value="1"/>
</dbReference>
<dbReference type="Pfam" id="PF01595">
    <property type="entry name" value="CNNM"/>
    <property type="match status" value="1"/>
</dbReference>
<evidence type="ECO:0000256" key="2">
    <source>
        <dbReference type="ARBA" id="ARBA00006337"/>
    </source>
</evidence>
<dbReference type="SMART" id="SM01091">
    <property type="entry name" value="CorC_HlyC"/>
    <property type="match status" value="1"/>
</dbReference>
<keyword evidence="4 10" id="KW-0812">Transmembrane</keyword>
<evidence type="ECO:0000256" key="3">
    <source>
        <dbReference type="ARBA" id="ARBA00022475"/>
    </source>
</evidence>
<dbReference type="SUPFAM" id="SSF56176">
    <property type="entry name" value="FAD-binding/transporter-associated domain-like"/>
    <property type="match status" value="1"/>
</dbReference>
<evidence type="ECO:0000313" key="15">
    <source>
        <dbReference type="Proteomes" id="UP001501074"/>
    </source>
</evidence>
<accession>A0ABP7A381</accession>
<name>A0ABP7A381_9ACTN</name>
<comment type="similarity">
    <text evidence="2">Belongs to the UPF0053 family.</text>
</comment>
<dbReference type="PANTHER" id="PTHR22777:SF32">
    <property type="entry name" value="UPF0053 INNER MEMBRANE PROTEIN YFJD"/>
    <property type="match status" value="1"/>
</dbReference>
<evidence type="ECO:0000256" key="7">
    <source>
        <dbReference type="ARBA" id="ARBA00023122"/>
    </source>
</evidence>
<feature type="domain" description="CBS" evidence="12">
    <location>
        <begin position="203"/>
        <end position="263"/>
    </location>
</feature>
<keyword evidence="7 9" id="KW-0129">CBS domain</keyword>
<dbReference type="SUPFAM" id="SSF54631">
    <property type="entry name" value="CBS-domain pair"/>
    <property type="match status" value="1"/>
</dbReference>
<evidence type="ECO:0000256" key="6">
    <source>
        <dbReference type="ARBA" id="ARBA00022989"/>
    </source>
</evidence>
<evidence type="ECO:0000259" key="12">
    <source>
        <dbReference type="PROSITE" id="PS51371"/>
    </source>
</evidence>
<protein>
    <submittedName>
        <fullName evidence="14">Hemolysin family protein</fullName>
    </submittedName>
</protein>
<keyword evidence="6 10" id="KW-1133">Transmembrane helix</keyword>
<feature type="transmembrane region" description="Helical" evidence="11">
    <location>
        <begin position="88"/>
        <end position="109"/>
    </location>
</feature>
<feature type="transmembrane region" description="Helical" evidence="11">
    <location>
        <begin position="57"/>
        <end position="81"/>
    </location>
</feature>
<evidence type="ECO:0000256" key="8">
    <source>
        <dbReference type="ARBA" id="ARBA00023136"/>
    </source>
</evidence>
<keyword evidence="8 10" id="KW-0472">Membrane</keyword>
<evidence type="ECO:0000259" key="13">
    <source>
        <dbReference type="PROSITE" id="PS51846"/>
    </source>
</evidence>
<feature type="domain" description="CNNM transmembrane" evidence="13">
    <location>
        <begin position="1"/>
        <end position="187"/>
    </location>
</feature>
<dbReference type="RefSeq" id="WP_231487720.1">
    <property type="nucleotide sequence ID" value="NZ_BAAAZO010000009.1"/>
</dbReference>
<proteinExistence type="inferred from homology"/>
<feature type="transmembrane region" description="Helical" evidence="11">
    <location>
        <begin position="129"/>
        <end position="150"/>
    </location>
</feature>
<dbReference type="InterPro" id="IPR044751">
    <property type="entry name" value="Ion_transp-like_CBS"/>
</dbReference>
<dbReference type="Proteomes" id="UP001501074">
    <property type="component" value="Unassembled WGS sequence"/>
</dbReference>
<dbReference type="Pfam" id="PF03471">
    <property type="entry name" value="CorC_HlyC"/>
    <property type="match status" value="1"/>
</dbReference>
<dbReference type="InterPro" id="IPR016169">
    <property type="entry name" value="FAD-bd_PCMH_sub2"/>
</dbReference>
<evidence type="ECO:0000256" key="5">
    <source>
        <dbReference type="ARBA" id="ARBA00022737"/>
    </source>
</evidence>
<evidence type="ECO:0000256" key="11">
    <source>
        <dbReference type="SAM" id="Phobius"/>
    </source>
</evidence>
<evidence type="ECO:0000256" key="1">
    <source>
        <dbReference type="ARBA" id="ARBA00004651"/>
    </source>
</evidence>
<dbReference type="Gene3D" id="3.30.465.10">
    <property type="match status" value="1"/>
</dbReference>
<evidence type="ECO:0000313" key="14">
    <source>
        <dbReference type="EMBL" id="GAA3624092.1"/>
    </source>
</evidence>
<sequence>MVGLIVLALLLTVVAGLAAASESALSRIGRSRAADLKHQGRRGADAVVRVADQPAPVLSVATLLRVSAEVGAVVAVTFATVKTLGLHWTSGLVAGLIMAVASFVTVGVGPRTLGRQYADNVALIAARPLLALTTVLAPLTRLLVLIGNAVTPGSGLRDGPFASEAELRQFVDIAQESQLIELREQKMIHSVIDLGDTLAREVMVPRTDVVSVERDRNLHDAMSLFLRSGFSRVPVVGGGLDDPVGVLYLKDVARRMHEQPEAGAVQRVESIMRRPVFVPDSKPVDALLREMQHAGHAVIVVDEYGGTAGLVTIEDILEEIVGEIADEYDQIEAEVESLPDGRRRVSSRMHLDELGDLFGTEIEDEEVDTVGGLLSKGLGRVPIAGSTTSVQGLLLTADTFEGRRHSLATVLVSRDEEFDGEGNDAR</sequence>
<dbReference type="InterPro" id="IPR005170">
    <property type="entry name" value="Transptr-assoc_dom"/>
</dbReference>
<keyword evidence="5" id="KW-0677">Repeat</keyword>
<comment type="subcellular location">
    <subcellularLocation>
        <location evidence="1">Cell membrane</location>
        <topology evidence="1">Multi-pass membrane protein</topology>
    </subcellularLocation>
</comment>
<keyword evidence="3" id="KW-1003">Cell membrane</keyword>
<dbReference type="SMART" id="SM00116">
    <property type="entry name" value="CBS"/>
    <property type="match status" value="2"/>
</dbReference>
<dbReference type="PANTHER" id="PTHR22777">
    <property type="entry name" value="HEMOLYSIN-RELATED"/>
    <property type="match status" value="1"/>
</dbReference>
<dbReference type="InterPro" id="IPR000644">
    <property type="entry name" value="CBS_dom"/>
</dbReference>
<dbReference type="Gene3D" id="3.10.580.10">
    <property type="entry name" value="CBS-domain"/>
    <property type="match status" value="1"/>
</dbReference>
<feature type="domain" description="CBS" evidence="12">
    <location>
        <begin position="271"/>
        <end position="327"/>
    </location>
</feature>
<dbReference type="PROSITE" id="PS51371">
    <property type="entry name" value="CBS"/>
    <property type="match status" value="2"/>
</dbReference>
<evidence type="ECO:0000256" key="4">
    <source>
        <dbReference type="ARBA" id="ARBA00022692"/>
    </source>
</evidence>
<dbReference type="EMBL" id="BAAAZO010000009">
    <property type="protein sequence ID" value="GAA3624092.1"/>
    <property type="molecule type" value="Genomic_DNA"/>
</dbReference>
<comment type="caution">
    <text evidence="14">The sequence shown here is derived from an EMBL/GenBank/DDBJ whole genome shotgun (WGS) entry which is preliminary data.</text>
</comment>